<dbReference type="Proteomes" id="UP000029859">
    <property type="component" value="Unassembled WGS sequence"/>
</dbReference>
<evidence type="ECO:0008006" key="3">
    <source>
        <dbReference type="Google" id="ProtNLM"/>
    </source>
</evidence>
<organism evidence="1 2">
    <name type="scientific">Methanococcoides methylutens</name>
    <dbReference type="NCBI Taxonomy" id="2226"/>
    <lineage>
        <taxon>Archaea</taxon>
        <taxon>Methanobacteriati</taxon>
        <taxon>Methanobacteriota</taxon>
        <taxon>Stenosarchaea group</taxon>
        <taxon>Methanomicrobia</taxon>
        <taxon>Methanosarcinales</taxon>
        <taxon>Methanosarcinaceae</taxon>
        <taxon>Methanococcoides</taxon>
    </lineage>
</organism>
<keyword evidence="2" id="KW-1185">Reference proteome</keyword>
<dbReference type="SUPFAM" id="SSF48239">
    <property type="entry name" value="Terpenoid cyclases/Protein prenyltransferases"/>
    <property type="match status" value="1"/>
</dbReference>
<reference evidence="1 2" key="1">
    <citation type="submission" date="2014-09" db="EMBL/GenBank/DDBJ databases">
        <title>Draft genome sequence of an obligately methylotrophic methanogen, Methanococcoides methylutens, isolated from marine sediment.</title>
        <authorList>
            <person name="Guan Y."/>
            <person name="Ngugi D.K."/>
            <person name="Blom J."/>
            <person name="Ali S."/>
            <person name="Ferry J.G."/>
            <person name="Stingl U."/>
        </authorList>
    </citation>
    <scope>NUCLEOTIDE SEQUENCE [LARGE SCALE GENOMIC DNA]</scope>
    <source>
        <strain evidence="1 2">DSM 2657</strain>
    </source>
</reference>
<dbReference type="InterPro" id="IPR008930">
    <property type="entry name" value="Terpenoid_cyclase/PrenylTrfase"/>
</dbReference>
<protein>
    <recommendedName>
        <fullName evidence="3">Squalene cyclase C-terminal domain-containing protein</fullName>
    </recommendedName>
</protein>
<accession>A0A099T4X5</accession>
<name>A0A099T4X5_METMT</name>
<dbReference type="EMBL" id="JRHO01000009">
    <property type="protein sequence ID" value="KGK99256.1"/>
    <property type="molecule type" value="Genomic_DNA"/>
</dbReference>
<dbReference type="Gene3D" id="1.50.10.20">
    <property type="match status" value="2"/>
</dbReference>
<proteinExistence type="predicted"/>
<evidence type="ECO:0000313" key="1">
    <source>
        <dbReference type="EMBL" id="KGK99256.1"/>
    </source>
</evidence>
<evidence type="ECO:0000313" key="2">
    <source>
        <dbReference type="Proteomes" id="UP000029859"/>
    </source>
</evidence>
<comment type="caution">
    <text evidence="1">The sequence shown here is derived from an EMBL/GenBank/DDBJ whole genome shotgun (WGS) entry which is preliminary data.</text>
</comment>
<dbReference type="AlphaFoldDB" id="A0A099T4X5"/>
<dbReference type="CDD" id="cd00688">
    <property type="entry name" value="ISOPREN_C2_like"/>
    <property type="match status" value="1"/>
</dbReference>
<dbReference type="RefSeq" id="WP_048193664.1">
    <property type="nucleotide sequence ID" value="NZ_CAAGSM010000002.1"/>
</dbReference>
<gene>
    <name evidence="1" type="ORF">LI82_04355</name>
</gene>
<sequence length="256" mass="29004">MVKTLNNDVNVIYRMEDAIDRAFTWIYKQNPSSAKELSRLVTACELWNVENDYSSRLMQLRSGTNWNDSVRETARACSALASSDPGSPDIDLEDSSQWLTSRKESNSSWENDVYDTTYALMALADMGIHDPDGCRWLVENYNEKWEHVGTTSLIITALIEQDHLIEEDLFADFINEHAEWILSERNEDGGWKFISTSNLVIQALSTAGYKEELEASKKWLLSRQNANGSWGKSEGDVTATALSLITLGSLKNDRIY</sequence>